<sequence length="72" mass="7930">MVLNVILRSGSGETIENPVIVSKRIDLVEDDDDRATDFVHRLKHHVHYDVGCVTSRPVVTGEFLVDTGSGLV</sequence>
<dbReference type="STRING" id="660518.SAMN05216218_1283"/>
<name>A0A1G7TRW3_9EURY</name>
<proteinExistence type="predicted"/>
<protein>
    <submittedName>
        <fullName evidence="1">Uncharacterized protein</fullName>
    </submittedName>
</protein>
<gene>
    <name evidence="1" type="ORF">SAMN05216218_1283</name>
</gene>
<organism evidence="1 2">
    <name type="scientific">Halorientalis regularis</name>
    <dbReference type="NCBI Taxonomy" id="660518"/>
    <lineage>
        <taxon>Archaea</taxon>
        <taxon>Methanobacteriati</taxon>
        <taxon>Methanobacteriota</taxon>
        <taxon>Stenosarchaea group</taxon>
        <taxon>Halobacteria</taxon>
        <taxon>Halobacteriales</taxon>
        <taxon>Haloarculaceae</taxon>
        <taxon>Halorientalis</taxon>
    </lineage>
</organism>
<keyword evidence="2" id="KW-1185">Reference proteome</keyword>
<dbReference type="Proteomes" id="UP000199076">
    <property type="component" value="Unassembled WGS sequence"/>
</dbReference>
<accession>A0A1G7TRW3</accession>
<evidence type="ECO:0000313" key="2">
    <source>
        <dbReference type="Proteomes" id="UP000199076"/>
    </source>
</evidence>
<evidence type="ECO:0000313" key="1">
    <source>
        <dbReference type="EMBL" id="SDG37300.1"/>
    </source>
</evidence>
<dbReference type="AlphaFoldDB" id="A0A1G7TRW3"/>
<dbReference type="EMBL" id="FNBK01000028">
    <property type="protein sequence ID" value="SDG37300.1"/>
    <property type="molecule type" value="Genomic_DNA"/>
</dbReference>
<reference evidence="2" key="1">
    <citation type="submission" date="2016-10" db="EMBL/GenBank/DDBJ databases">
        <authorList>
            <person name="Varghese N."/>
            <person name="Submissions S."/>
        </authorList>
    </citation>
    <scope>NUCLEOTIDE SEQUENCE [LARGE SCALE GENOMIC DNA]</scope>
    <source>
        <strain evidence="2">IBRC-M 10760</strain>
    </source>
</reference>